<comment type="similarity">
    <text evidence="8">Belongs to the binding-protein-dependent transport system permease family.</text>
</comment>
<keyword evidence="2 8" id="KW-0813">Transport</keyword>
<evidence type="ECO:0000256" key="8">
    <source>
        <dbReference type="RuleBase" id="RU363032"/>
    </source>
</evidence>
<dbReference type="OrthoDB" id="9804629at2"/>
<proteinExistence type="inferred from homology"/>
<dbReference type="PANTHER" id="PTHR43357:SF4">
    <property type="entry name" value="INNER MEMBRANE ABC TRANSPORTER PERMEASE PROTEIN YDCV"/>
    <property type="match status" value="1"/>
</dbReference>
<organism evidence="10 11">
    <name type="scientific">Gleimia europaea ACS-120-V-Col10b</name>
    <dbReference type="NCBI Taxonomy" id="883069"/>
    <lineage>
        <taxon>Bacteria</taxon>
        <taxon>Bacillati</taxon>
        <taxon>Actinomycetota</taxon>
        <taxon>Actinomycetes</taxon>
        <taxon>Actinomycetales</taxon>
        <taxon>Actinomycetaceae</taxon>
        <taxon>Gleimia</taxon>
    </lineage>
</organism>
<dbReference type="EMBL" id="AGWN01000001">
    <property type="protein sequence ID" value="EPD31539.1"/>
    <property type="molecule type" value="Genomic_DNA"/>
</dbReference>
<evidence type="ECO:0000313" key="10">
    <source>
        <dbReference type="EMBL" id="EPD31539.1"/>
    </source>
</evidence>
<evidence type="ECO:0000256" key="7">
    <source>
        <dbReference type="ARBA" id="ARBA00023136"/>
    </source>
</evidence>
<dbReference type="SUPFAM" id="SSF161098">
    <property type="entry name" value="MetI-like"/>
    <property type="match status" value="2"/>
</dbReference>
<feature type="transmembrane region" description="Helical" evidence="8">
    <location>
        <begin position="244"/>
        <end position="271"/>
    </location>
</feature>
<dbReference type="Proteomes" id="UP000014387">
    <property type="component" value="Unassembled WGS sequence"/>
</dbReference>
<keyword evidence="5 8" id="KW-0812">Transmembrane</keyword>
<comment type="subcellular location">
    <subcellularLocation>
        <location evidence="1">Cell inner membrane</location>
        <topology evidence="1">Multi-pass membrane protein</topology>
    </subcellularLocation>
    <subcellularLocation>
        <location evidence="8">Cell membrane</location>
        <topology evidence="8">Multi-pass membrane protein</topology>
    </subcellularLocation>
</comment>
<evidence type="ECO:0000256" key="6">
    <source>
        <dbReference type="ARBA" id="ARBA00022989"/>
    </source>
</evidence>
<dbReference type="PANTHER" id="PTHR43357">
    <property type="entry name" value="INNER MEMBRANE ABC TRANSPORTER PERMEASE PROTEIN YDCV"/>
    <property type="match status" value="1"/>
</dbReference>
<feature type="transmembrane region" description="Helical" evidence="8">
    <location>
        <begin position="292"/>
        <end position="315"/>
    </location>
</feature>
<feature type="transmembrane region" description="Helical" evidence="8">
    <location>
        <begin position="355"/>
        <end position="374"/>
    </location>
</feature>
<comment type="caution">
    <text evidence="10">The sequence shown here is derived from an EMBL/GenBank/DDBJ whole genome shotgun (WGS) entry which is preliminary data.</text>
</comment>
<keyword evidence="7 8" id="KW-0472">Membrane</keyword>
<dbReference type="Pfam" id="PF00528">
    <property type="entry name" value="BPD_transp_1"/>
    <property type="match status" value="2"/>
</dbReference>
<feature type="transmembrane region" description="Helical" evidence="8">
    <location>
        <begin position="476"/>
        <end position="494"/>
    </location>
</feature>
<gene>
    <name evidence="10" type="ORF">HMPREF9238_01315</name>
</gene>
<dbReference type="Gene3D" id="1.10.3720.10">
    <property type="entry name" value="MetI-like"/>
    <property type="match status" value="2"/>
</dbReference>
<dbReference type="RefSeq" id="WP_016444649.1">
    <property type="nucleotide sequence ID" value="NZ_KE150266.1"/>
</dbReference>
<feature type="transmembrane region" description="Helical" evidence="8">
    <location>
        <begin position="200"/>
        <end position="224"/>
    </location>
</feature>
<evidence type="ECO:0000313" key="11">
    <source>
        <dbReference type="Proteomes" id="UP000014387"/>
    </source>
</evidence>
<feature type="transmembrane region" description="Helical" evidence="8">
    <location>
        <begin position="108"/>
        <end position="130"/>
    </location>
</feature>
<feature type="transmembrane region" description="Helical" evidence="8">
    <location>
        <begin position="12"/>
        <end position="35"/>
    </location>
</feature>
<dbReference type="GO" id="GO:0005886">
    <property type="term" value="C:plasma membrane"/>
    <property type="evidence" value="ECO:0007669"/>
    <property type="project" value="UniProtKB-SubCell"/>
</dbReference>
<evidence type="ECO:0000256" key="1">
    <source>
        <dbReference type="ARBA" id="ARBA00004429"/>
    </source>
</evidence>
<evidence type="ECO:0000256" key="4">
    <source>
        <dbReference type="ARBA" id="ARBA00022519"/>
    </source>
</evidence>
<keyword evidence="6 8" id="KW-1133">Transmembrane helix</keyword>
<evidence type="ECO:0000256" key="2">
    <source>
        <dbReference type="ARBA" id="ARBA00022448"/>
    </source>
</evidence>
<keyword evidence="4" id="KW-0997">Cell inner membrane</keyword>
<feature type="transmembrane region" description="Helical" evidence="8">
    <location>
        <begin position="423"/>
        <end position="443"/>
    </location>
</feature>
<sequence>MADLRRALPDRALPLALTVVAVGVPVIFLAIFFLAPTANLVGRGFLDSTGSLDLSGFVQVLGRPRTWRVVWQTVWMAVVATVLSVALSVPAAWILYRRAFPLRGAIRGIVAVPFVLPSVVVGVAFRSLFIESGPLGSWGLDGTHTAIIIGMVFFNYSLAVRTIGNMWVRLDPKMEEAAAALGAGPVRVFFTVTLPRLMPAFASAAAVIFLFCATSFGLVLILGGTRTQTVETEIYFLTSGLLDLRSASVLSVVQLIVIALALWMGSLARGAGAATQKMRTDLAPQPLRRADIPALVATLVPVLVLLVAPMGLLVWRSLHRSGQFTFVNYQDLFNADATKFLQTSVVTATVRSIEIALIAMVTAVVIGGLVSIVITRRPKTRAGKGALKFLDSLFMLPLGVSAVTVGFGFLITLNRPPLDLRGSFWLIPMAQAMVAIPLVVRVVSPVLASIDPRQKEVAGVLGAGPLRTLFAVEGPYAIRSLAIAAAFAFSMSLGEFGATSFLARPANPTLPVAIFRLISQPGATEQGMALAASVLLALLSGSVMAIVEAVVDRSSRTGPSVKLVKSV</sequence>
<feature type="transmembrane region" description="Helical" evidence="8">
    <location>
        <begin position="386"/>
        <end position="411"/>
    </location>
</feature>
<feature type="domain" description="ABC transmembrane type-1" evidence="9">
    <location>
        <begin position="70"/>
        <end position="268"/>
    </location>
</feature>
<feature type="transmembrane region" description="Helical" evidence="8">
    <location>
        <begin position="529"/>
        <end position="551"/>
    </location>
</feature>
<evidence type="ECO:0000256" key="3">
    <source>
        <dbReference type="ARBA" id="ARBA00022475"/>
    </source>
</evidence>
<dbReference type="CDD" id="cd06261">
    <property type="entry name" value="TM_PBP2"/>
    <property type="match status" value="2"/>
</dbReference>
<accession>A0A9W5RFN7</accession>
<dbReference type="AlphaFoldDB" id="A0A9W5RFN7"/>
<dbReference type="PROSITE" id="PS50928">
    <property type="entry name" value="ABC_TM1"/>
    <property type="match status" value="2"/>
</dbReference>
<dbReference type="GO" id="GO:0055085">
    <property type="term" value="P:transmembrane transport"/>
    <property type="evidence" value="ECO:0007669"/>
    <property type="project" value="InterPro"/>
</dbReference>
<evidence type="ECO:0000259" key="9">
    <source>
        <dbReference type="PROSITE" id="PS50928"/>
    </source>
</evidence>
<dbReference type="InterPro" id="IPR035906">
    <property type="entry name" value="MetI-like_sf"/>
</dbReference>
<keyword evidence="11" id="KW-1185">Reference proteome</keyword>
<dbReference type="InterPro" id="IPR000515">
    <property type="entry name" value="MetI-like"/>
</dbReference>
<reference evidence="10 11" key="1">
    <citation type="submission" date="2013-05" db="EMBL/GenBank/DDBJ databases">
        <title>The Genome Sequence of Actinomyces europaeus ACS-120-V-COL10B.</title>
        <authorList>
            <consortium name="The Broad Institute Genomics Platform"/>
            <person name="Earl A."/>
            <person name="Ward D."/>
            <person name="Feldgarden M."/>
            <person name="Gevers D."/>
            <person name="Saerens B."/>
            <person name="Vaneechoutte M."/>
            <person name="Walker B."/>
            <person name="Young S."/>
            <person name="Zeng Q."/>
            <person name="Gargeya S."/>
            <person name="Fitzgerald M."/>
            <person name="Haas B."/>
            <person name="Abouelleil A."/>
            <person name="Allen A.W."/>
            <person name="Alvarado L."/>
            <person name="Arachchi H.M."/>
            <person name="Berlin A.M."/>
            <person name="Chapman S.B."/>
            <person name="Gainer-Dewar J."/>
            <person name="Goldberg J."/>
            <person name="Griggs A."/>
            <person name="Gujja S."/>
            <person name="Hansen M."/>
            <person name="Howarth C."/>
            <person name="Imamovic A."/>
            <person name="Ireland A."/>
            <person name="Larimer J."/>
            <person name="McCowan C."/>
            <person name="Murphy C."/>
            <person name="Pearson M."/>
            <person name="Poon T.W."/>
            <person name="Priest M."/>
            <person name="Roberts A."/>
            <person name="Saif S."/>
            <person name="Shea T."/>
            <person name="Sisk P."/>
            <person name="Sykes S."/>
            <person name="Wortman J."/>
            <person name="Nusbaum C."/>
            <person name="Birren B."/>
        </authorList>
    </citation>
    <scope>NUCLEOTIDE SEQUENCE [LARGE SCALE GENOMIC DNA]</scope>
    <source>
        <strain evidence="10 11">ACS-120-V-Col10b</strain>
    </source>
</reference>
<feature type="transmembrane region" description="Helical" evidence="8">
    <location>
        <begin position="74"/>
        <end position="96"/>
    </location>
</feature>
<feature type="transmembrane region" description="Helical" evidence="8">
    <location>
        <begin position="142"/>
        <end position="164"/>
    </location>
</feature>
<name>A0A9W5RFN7_9ACTO</name>
<feature type="domain" description="ABC transmembrane type-1" evidence="9">
    <location>
        <begin position="349"/>
        <end position="547"/>
    </location>
</feature>
<protein>
    <recommendedName>
        <fullName evidence="9">ABC transmembrane type-1 domain-containing protein</fullName>
    </recommendedName>
</protein>
<keyword evidence="3" id="KW-1003">Cell membrane</keyword>
<evidence type="ECO:0000256" key="5">
    <source>
        <dbReference type="ARBA" id="ARBA00022692"/>
    </source>
</evidence>